<protein>
    <submittedName>
        <fullName evidence="2">Uncharacterized protein</fullName>
    </submittedName>
</protein>
<gene>
    <name evidence="2" type="ORF">EJ04DRAFT_573528</name>
</gene>
<feature type="compositionally biased region" description="Basic and acidic residues" evidence="1">
    <location>
        <begin position="66"/>
        <end position="79"/>
    </location>
</feature>
<feature type="compositionally biased region" description="Basic and acidic residues" evidence="1">
    <location>
        <begin position="39"/>
        <end position="54"/>
    </location>
</feature>
<sequence length="211" mass="24080">MIDHKSNPKKRKVISEDFPESKKRKVSSNDASQTQQPGDQHKQDKAAKSNDKKFKNLVKKNRKYHRDQIHKARRGQEVDRNWEENRKSFIEVLREKGILKKGQEGEFAWPADVQSPSYKPKAVTRDDTKAQNAQISAKVSNTMTENGKKKGASVPFIDRKDGTVGQGVTEGVIYKGESITKLTPNTNSGETEELTLHMKFEIRRRKPAHVQ</sequence>
<proteinExistence type="predicted"/>
<feature type="compositionally biased region" description="Polar residues" evidence="1">
    <location>
        <begin position="130"/>
        <end position="145"/>
    </location>
</feature>
<feature type="compositionally biased region" description="Basic residues" evidence="1">
    <location>
        <begin position="55"/>
        <end position="65"/>
    </location>
</feature>
<accession>A0A9P4R903</accession>
<dbReference type="AlphaFoldDB" id="A0A9P4R903"/>
<keyword evidence="3" id="KW-1185">Reference proteome</keyword>
<dbReference type="Proteomes" id="UP000799444">
    <property type="component" value="Unassembled WGS sequence"/>
</dbReference>
<evidence type="ECO:0000313" key="2">
    <source>
        <dbReference type="EMBL" id="KAF2739106.1"/>
    </source>
</evidence>
<feature type="compositionally biased region" description="Polar residues" evidence="1">
    <location>
        <begin position="28"/>
        <end position="38"/>
    </location>
</feature>
<feature type="region of interest" description="Disordered" evidence="1">
    <location>
        <begin position="1"/>
        <end position="79"/>
    </location>
</feature>
<organism evidence="2 3">
    <name type="scientific">Polyplosphaeria fusca</name>
    <dbReference type="NCBI Taxonomy" id="682080"/>
    <lineage>
        <taxon>Eukaryota</taxon>
        <taxon>Fungi</taxon>
        <taxon>Dikarya</taxon>
        <taxon>Ascomycota</taxon>
        <taxon>Pezizomycotina</taxon>
        <taxon>Dothideomycetes</taxon>
        <taxon>Pleosporomycetidae</taxon>
        <taxon>Pleosporales</taxon>
        <taxon>Tetraplosphaeriaceae</taxon>
        <taxon>Polyplosphaeria</taxon>
    </lineage>
</organism>
<evidence type="ECO:0000313" key="3">
    <source>
        <dbReference type="Proteomes" id="UP000799444"/>
    </source>
</evidence>
<reference evidence="2" key="1">
    <citation type="journal article" date="2020" name="Stud. Mycol.">
        <title>101 Dothideomycetes genomes: a test case for predicting lifestyles and emergence of pathogens.</title>
        <authorList>
            <person name="Haridas S."/>
            <person name="Albert R."/>
            <person name="Binder M."/>
            <person name="Bloem J."/>
            <person name="Labutti K."/>
            <person name="Salamov A."/>
            <person name="Andreopoulos B."/>
            <person name="Baker S."/>
            <person name="Barry K."/>
            <person name="Bills G."/>
            <person name="Bluhm B."/>
            <person name="Cannon C."/>
            <person name="Castanera R."/>
            <person name="Culley D."/>
            <person name="Daum C."/>
            <person name="Ezra D."/>
            <person name="Gonzalez J."/>
            <person name="Henrissat B."/>
            <person name="Kuo A."/>
            <person name="Liang C."/>
            <person name="Lipzen A."/>
            <person name="Lutzoni F."/>
            <person name="Magnuson J."/>
            <person name="Mondo S."/>
            <person name="Nolan M."/>
            <person name="Ohm R."/>
            <person name="Pangilinan J."/>
            <person name="Park H.-J."/>
            <person name="Ramirez L."/>
            <person name="Alfaro M."/>
            <person name="Sun H."/>
            <person name="Tritt A."/>
            <person name="Yoshinaga Y."/>
            <person name="Zwiers L.-H."/>
            <person name="Turgeon B."/>
            <person name="Goodwin S."/>
            <person name="Spatafora J."/>
            <person name="Crous P."/>
            <person name="Grigoriev I."/>
        </authorList>
    </citation>
    <scope>NUCLEOTIDE SEQUENCE</scope>
    <source>
        <strain evidence="2">CBS 125425</strain>
    </source>
</reference>
<comment type="caution">
    <text evidence="2">The sequence shown here is derived from an EMBL/GenBank/DDBJ whole genome shotgun (WGS) entry which is preliminary data.</text>
</comment>
<dbReference type="EMBL" id="ML996106">
    <property type="protein sequence ID" value="KAF2739106.1"/>
    <property type="molecule type" value="Genomic_DNA"/>
</dbReference>
<feature type="region of interest" description="Disordered" evidence="1">
    <location>
        <begin position="111"/>
        <end position="161"/>
    </location>
</feature>
<evidence type="ECO:0000256" key="1">
    <source>
        <dbReference type="SAM" id="MobiDB-lite"/>
    </source>
</evidence>
<name>A0A9P4R903_9PLEO</name>